<protein>
    <recommendedName>
        <fullName evidence="5">G domain-containing protein</fullName>
    </recommendedName>
</protein>
<evidence type="ECO:0000256" key="1">
    <source>
        <dbReference type="SAM" id="MobiDB-lite"/>
    </source>
</evidence>
<reference evidence="4" key="1">
    <citation type="journal article" date="2017" name="Front. Plant Sci.">
        <title>Climate Clever Clovers: New Paradigm to Reduce the Environmental Footprint of Ruminants by Breeding Low Methanogenic Forages Utilizing Haplotype Variation.</title>
        <authorList>
            <person name="Kaur P."/>
            <person name="Appels R."/>
            <person name="Bayer P.E."/>
            <person name="Keeble-Gagnere G."/>
            <person name="Wang J."/>
            <person name="Hirakawa H."/>
            <person name="Shirasawa K."/>
            <person name="Vercoe P."/>
            <person name="Stefanova K."/>
            <person name="Durmic Z."/>
            <person name="Nichols P."/>
            <person name="Revell C."/>
            <person name="Isobe S.N."/>
            <person name="Edwards D."/>
            <person name="Erskine W."/>
        </authorList>
    </citation>
    <scope>NUCLEOTIDE SEQUENCE [LARGE SCALE GENOMIC DNA]</scope>
    <source>
        <strain evidence="4">cv. Daliak</strain>
    </source>
</reference>
<proteinExistence type="predicted"/>
<name>A0A2Z6LHI9_TRISU</name>
<dbReference type="AlphaFoldDB" id="A0A2Z6LHI9"/>
<keyword evidence="2" id="KW-1133">Transmembrane helix</keyword>
<evidence type="ECO:0000256" key="2">
    <source>
        <dbReference type="SAM" id="Phobius"/>
    </source>
</evidence>
<dbReference type="SUPFAM" id="SSF52540">
    <property type="entry name" value="P-loop containing nucleoside triphosphate hydrolases"/>
    <property type="match status" value="1"/>
</dbReference>
<dbReference type="Proteomes" id="UP000242715">
    <property type="component" value="Unassembled WGS sequence"/>
</dbReference>
<dbReference type="OrthoDB" id="25620at2759"/>
<feature type="region of interest" description="Disordered" evidence="1">
    <location>
        <begin position="1"/>
        <end position="26"/>
    </location>
</feature>
<evidence type="ECO:0000313" key="3">
    <source>
        <dbReference type="EMBL" id="GAU13376.1"/>
    </source>
</evidence>
<dbReference type="PANTHER" id="PTHR14241">
    <property type="entry name" value="INTERFERON-INDUCED PROTEIN 44"/>
    <property type="match status" value="1"/>
</dbReference>
<dbReference type="EMBL" id="DF973137">
    <property type="protein sequence ID" value="GAU13376.1"/>
    <property type="molecule type" value="Genomic_DNA"/>
</dbReference>
<evidence type="ECO:0008006" key="5">
    <source>
        <dbReference type="Google" id="ProtNLM"/>
    </source>
</evidence>
<organism evidence="3 4">
    <name type="scientific">Trifolium subterraneum</name>
    <name type="common">Subterranean clover</name>
    <dbReference type="NCBI Taxonomy" id="3900"/>
    <lineage>
        <taxon>Eukaryota</taxon>
        <taxon>Viridiplantae</taxon>
        <taxon>Streptophyta</taxon>
        <taxon>Embryophyta</taxon>
        <taxon>Tracheophyta</taxon>
        <taxon>Spermatophyta</taxon>
        <taxon>Magnoliopsida</taxon>
        <taxon>eudicotyledons</taxon>
        <taxon>Gunneridae</taxon>
        <taxon>Pentapetalae</taxon>
        <taxon>rosids</taxon>
        <taxon>fabids</taxon>
        <taxon>Fabales</taxon>
        <taxon>Fabaceae</taxon>
        <taxon>Papilionoideae</taxon>
        <taxon>50 kb inversion clade</taxon>
        <taxon>NPAAA clade</taxon>
        <taxon>Hologalegina</taxon>
        <taxon>IRL clade</taxon>
        <taxon>Trifolieae</taxon>
        <taxon>Trifolium</taxon>
    </lineage>
</organism>
<keyword evidence="4" id="KW-1185">Reference proteome</keyword>
<sequence length="505" mass="57815">MGGGSITHEDSCSDQDFPFLSSPLSPRDTLRLENKDNRVTEQNGLDFGEVSEESIETSSSADFVISERKRLIIYHEILQSYDELKIDSNNLKEAKEKILRYRPGTWTEKVGGLKLCDYDVPETTCLILVGPSGSGKSSLINRISKVFDDDKFAPERAQISYNSLIVDGTYFLREFMIPRESNSICLYDTRSLSDNSHENSKMLKNWMTKGVRHGELVVRSRDSQRLSKSLKCKSGKKGFFSSKRRKVNFVICVVNGLSVLNAMENARGDLEAQYIEAVVSTFNCAYLSFKVYWQILGNRERVQCQLADFKLEDRVSFETGRIVRTFDDKPVLVLTHGDLLSLTDRARVRAYLGELLGIPPTKQIFDIPDCDDLVTESAILGMLRYTLEHADRNFPQKSNVMNKVHKISLSLFMILLILGIGFGIGLEQNKFMHKYHAYQAQTPQPKTCSRIVQDMHPDVDVSENEPKIEHRNLKVPTKEPKIKRRNLKVPKKEPKIEWHKIRHIW</sequence>
<gene>
    <name evidence="3" type="ORF">TSUD_175280</name>
</gene>
<dbReference type="Gene3D" id="3.40.50.300">
    <property type="entry name" value="P-loop containing nucleotide triphosphate hydrolases"/>
    <property type="match status" value="1"/>
</dbReference>
<evidence type="ECO:0000313" key="4">
    <source>
        <dbReference type="Proteomes" id="UP000242715"/>
    </source>
</evidence>
<feature type="transmembrane region" description="Helical" evidence="2">
    <location>
        <begin position="407"/>
        <end position="426"/>
    </location>
</feature>
<keyword evidence="2" id="KW-0472">Membrane</keyword>
<accession>A0A2Z6LHI9</accession>
<dbReference type="PANTHER" id="PTHR14241:SF32">
    <property type="entry name" value="VWFA DOMAIN-CONTAINING PROTEIN-RELATED"/>
    <property type="match status" value="1"/>
</dbReference>
<dbReference type="InterPro" id="IPR027417">
    <property type="entry name" value="P-loop_NTPase"/>
</dbReference>
<keyword evidence="2" id="KW-0812">Transmembrane</keyword>